<sequence length="97" mass="10683">MACERGRKGAIMSLQMRKLQLFPSARVAFTLLWKNFGDNEDNQTAANDPSLYRCQKLSVSLASQLNGWVHDAFSLCEAYGMSAQAYGRRVGSTAAFG</sequence>
<comment type="caution">
    <text evidence="1">The sequence shown here is derived from an EMBL/GenBank/DDBJ whole genome shotgun (WGS) entry which is preliminary data.</text>
</comment>
<dbReference type="AlphaFoldDB" id="A0AAD3TCF8"/>
<gene>
    <name evidence="1" type="ORF">Nepgr_028054</name>
</gene>
<protein>
    <submittedName>
        <fullName evidence="1">Uncharacterized protein</fullName>
    </submittedName>
</protein>
<organism evidence="1 2">
    <name type="scientific">Nepenthes gracilis</name>
    <name type="common">Slender pitcher plant</name>
    <dbReference type="NCBI Taxonomy" id="150966"/>
    <lineage>
        <taxon>Eukaryota</taxon>
        <taxon>Viridiplantae</taxon>
        <taxon>Streptophyta</taxon>
        <taxon>Embryophyta</taxon>
        <taxon>Tracheophyta</taxon>
        <taxon>Spermatophyta</taxon>
        <taxon>Magnoliopsida</taxon>
        <taxon>eudicotyledons</taxon>
        <taxon>Gunneridae</taxon>
        <taxon>Pentapetalae</taxon>
        <taxon>Caryophyllales</taxon>
        <taxon>Nepenthaceae</taxon>
        <taxon>Nepenthes</taxon>
    </lineage>
</organism>
<accession>A0AAD3TCF8</accession>
<dbReference type="Proteomes" id="UP001279734">
    <property type="component" value="Unassembled WGS sequence"/>
</dbReference>
<name>A0AAD3TCF8_NEPGR</name>
<reference evidence="1" key="1">
    <citation type="submission" date="2023-05" db="EMBL/GenBank/DDBJ databases">
        <title>Nepenthes gracilis genome sequencing.</title>
        <authorList>
            <person name="Fukushima K."/>
        </authorList>
    </citation>
    <scope>NUCLEOTIDE SEQUENCE</scope>
    <source>
        <strain evidence="1">SING2019-196</strain>
    </source>
</reference>
<proteinExistence type="predicted"/>
<evidence type="ECO:0000313" key="1">
    <source>
        <dbReference type="EMBL" id="GMH26211.1"/>
    </source>
</evidence>
<keyword evidence="2" id="KW-1185">Reference proteome</keyword>
<evidence type="ECO:0000313" key="2">
    <source>
        <dbReference type="Proteomes" id="UP001279734"/>
    </source>
</evidence>
<dbReference type="EMBL" id="BSYO01000030">
    <property type="protein sequence ID" value="GMH26211.1"/>
    <property type="molecule type" value="Genomic_DNA"/>
</dbReference>